<organism evidence="1 2">
    <name type="scientific">Dentiscutata heterogama</name>
    <dbReference type="NCBI Taxonomy" id="1316150"/>
    <lineage>
        <taxon>Eukaryota</taxon>
        <taxon>Fungi</taxon>
        <taxon>Fungi incertae sedis</taxon>
        <taxon>Mucoromycota</taxon>
        <taxon>Glomeromycotina</taxon>
        <taxon>Glomeromycetes</taxon>
        <taxon>Diversisporales</taxon>
        <taxon>Gigasporaceae</taxon>
        <taxon>Dentiscutata</taxon>
    </lineage>
</organism>
<name>A0ACA9JUX7_9GLOM</name>
<evidence type="ECO:0000313" key="2">
    <source>
        <dbReference type="Proteomes" id="UP000789702"/>
    </source>
</evidence>
<reference evidence="1" key="1">
    <citation type="submission" date="2021-06" db="EMBL/GenBank/DDBJ databases">
        <authorList>
            <person name="Kallberg Y."/>
            <person name="Tangrot J."/>
            <person name="Rosling A."/>
        </authorList>
    </citation>
    <scope>NUCLEOTIDE SEQUENCE</scope>
    <source>
        <strain evidence="1">IL203A</strain>
    </source>
</reference>
<protein>
    <submittedName>
        <fullName evidence="1">14389_t:CDS:1</fullName>
    </submittedName>
</protein>
<dbReference type="Proteomes" id="UP000789702">
    <property type="component" value="Unassembled WGS sequence"/>
</dbReference>
<gene>
    <name evidence="1" type="ORF">DHETER_LOCUS24</name>
</gene>
<keyword evidence="2" id="KW-1185">Reference proteome</keyword>
<dbReference type="EMBL" id="CAJVPU010000007">
    <property type="protein sequence ID" value="CAG8437637.1"/>
    <property type="molecule type" value="Genomic_DNA"/>
</dbReference>
<proteinExistence type="predicted"/>
<evidence type="ECO:0000313" key="1">
    <source>
        <dbReference type="EMBL" id="CAG8437637.1"/>
    </source>
</evidence>
<accession>A0ACA9JUX7</accession>
<comment type="caution">
    <text evidence="1">The sequence shown here is derived from an EMBL/GenBank/DDBJ whole genome shotgun (WGS) entry which is preliminary data.</text>
</comment>
<sequence>MGQRTSPHLPPRDSVATTRISIGTRTKARKSTPKPSKTTTTTTTSPPTSTQNESCLEPIKIWDVITIKPIFDHSSFLVHEIDYLIISETGKPDVEVAKNDYKLQLLNLRLLEN</sequence>